<evidence type="ECO:0000313" key="1">
    <source>
        <dbReference type="EMBL" id="CAL1531090.1"/>
    </source>
</evidence>
<dbReference type="AlphaFoldDB" id="A0AAV2HCW6"/>
<dbReference type="Proteomes" id="UP001497497">
    <property type="component" value="Unassembled WGS sequence"/>
</dbReference>
<reference evidence="1 2" key="1">
    <citation type="submission" date="2024-04" db="EMBL/GenBank/DDBJ databases">
        <authorList>
            <consortium name="Genoscope - CEA"/>
            <person name="William W."/>
        </authorList>
    </citation>
    <scope>NUCLEOTIDE SEQUENCE [LARGE SCALE GENOMIC DNA]</scope>
</reference>
<dbReference type="Gene3D" id="3.60.21.10">
    <property type="match status" value="1"/>
</dbReference>
<dbReference type="EMBL" id="CAXITT010000081">
    <property type="protein sequence ID" value="CAL1531090.1"/>
    <property type="molecule type" value="Genomic_DNA"/>
</dbReference>
<name>A0AAV2HCW6_LYMST</name>
<proteinExistence type="predicted"/>
<organism evidence="1 2">
    <name type="scientific">Lymnaea stagnalis</name>
    <name type="common">Great pond snail</name>
    <name type="synonym">Helix stagnalis</name>
    <dbReference type="NCBI Taxonomy" id="6523"/>
    <lineage>
        <taxon>Eukaryota</taxon>
        <taxon>Metazoa</taxon>
        <taxon>Spiralia</taxon>
        <taxon>Lophotrochozoa</taxon>
        <taxon>Mollusca</taxon>
        <taxon>Gastropoda</taxon>
        <taxon>Heterobranchia</taxon>
        <taxon>Euthyneura</taxon>
        <taxon>Panpulmonata</taxon>
        <taxon>Hygrophila</taxon>
        <taxon>Lymnaeoidea</taxon>
        <taxon>Lymnaeidae</taxon>
        <taxon>Lymnaea</taxon>
    </lineage>
</organism>
<keyword evidence="2" id="KW-1185">Reference proteome</keyword>
<dbReference type="InterPro" id="IPR029052">
    <property type="entry name" value="Metallo-depent_PP-like"/>
</dbReference>
<protein>
    <submittedName>
        <fullName evidence="1">Uncharacterized protein</fullName>
    </submittedName>
</protein>
<gene>
    <name evidence="1" type="ORF">GSLYS_00005208001</name>
</gene>
<evidence type="ECO:0000313" key="2">
    <source>
        <dbReference type="Proteomes" id="UP001497497"/>
    </source>
</evidence>
<comment type="caution">
    <text evidence="1">The sequence shown here is derived from an EMBL/GenBank/DDBJ whole genome shotgun (WGS) entry which is preliminary data.</text>
</comment>
<accession>A0AAV2HCW6</accession>
<sequence>MGSTVGPCLNHSSQVPPGASLFRYCDIRCKGGFLYAEATSANMTFTFITGKGDQLYTATVFPRHN</sequence>